<proteinExistence type="predicted"/>
<feature type="transmembrane region" description="Helical" evidence="8">
    <location>
        <begin position="360"/>
        <end position="377"/>
    </location>
</feature>
<evidence type="ECO:0000256" key="7">
    <source>
        <dbReference type="ARBA" id="ARBA00023136"/>
    </source>
</evidence>
<dbReference type="STRING" id="67855.RO21_03045"/>
<evidence type="ECO:0000313" key="10">
    <source>
        <dbReference type="EMBL" id="KMK52014.1"/>
    </source>
</evidence>
<keyword evidence="7 8" id="KW-0472">Membrane</keyword>
<dbReference type="NCBIfam" id="NF008346">
    <property type="entry name" value="PRK11128.1"/>
    <property type="match status" value="1"/>
</dbReference>
<feature type="transmembrane region" description="Helical" evidence="8">
    <location>
        <begin position="44"/>
        <end position="64"/>
    </location>
</feature>
<reference evidence="10 11" key="1">
    <citation type="submission" date="2014-12" db="EMBL/GenBank/DDBJ databases">
        <title>Reclassification of Actinobacillus muris as Muribacter muris.</title>
        <authorList>
            <person name="Christensen H."/>
            <person name="Nicklas W."/>
            <person name="Bisgaard M."/>
        </authorList>
    </citation>
    <scope>NUCLEOTIDE SEQUENCE [LARGE SCALE GENOMIC DNA]</scope>
    <source>
        <strain evidence="10 11">Ackerman80-443D</strain>
    </source>
</reference>
<evidence type="ECO:0000313" key="11">
    <source>
        <dbReference type="Proteomes" id="UP000036270"/>
    </source>
</evidence>
<feature type="transmembrane region" description="Helical" evidence="8">
    <location>
        <begin position="103"/>
        <end position="123"/>
    </location>
</feature>
<feature type="transmembrane region" description="Helical" evidence="8">
    <location>
        <begin position="12"/>
        <end position="32"/>
    </location>
</feature>
<dbReference type="PANTHER" id="PTHR23522">
    <property type="entry name" value="BLL5896 PROTEIN"/>
    <property type="match status" value="1"/>
</dbReference>
<sequence length="384" mass="42818">MIKPSPFQWSSFNFFGFYCAYGVLLPFLPVWLNYHGYDTELIGLIIALGYLFRFAGGMIFSKWVRQPRQLIPLNRFLTWASIAVLFAVIGSAGSIWLLLPAIALFHIFNGGAMPIGDTIASTWQQQIGLDYGKSRLFGSIAFVVGSVSTGYFIGWLGESAIIGIIIGWLVMLELGISVNPRQSFADKPTTEATRDTSSYWQLLKQPTTFKMLAAMSLIQASHAAYYAYSTIYWQSAGITTQQASLLWGLAVSAEIVFFFFSKKAFKAWKIQHLIVISALASMLRWTLLASTTDFAILAGMQLLHALTYGMGHYAMIRYISAQPVEQIAKLQALYFGLASCVVMALFTFIAGIVYQSSPTMSFWLMVVFALPAIFIVPKRFEVRL</sequence>
<feature type="transmembrane region" description="Helical" evidence="8">
    <location>
        <begin position="76"/>
        <end position="97"/>
    </location>
</feature>
<dbReference type="GO" id="GO:0015528">
    <property type="term" value="F:lactose:proton symporter activity"/>
    <property type="evidence" value="ECO:0007669"/>
    <property type="project" value="TreeGrafter"/>
</dbReference>
<comment type="caution">
    <text evidence="10">The sequence shown here is derived from an EMBL/GenBank/DDBJ whole genome shotgun (WGS) entry which is preliminary data.</text>
</comment>
<feature type="transmembrane region" description="Helical" evidence="8">
    <location>
        <begin position="135"/>
        <end position="154"/>
    </location>
</feature>
<keyword evidence="4" id="KW-0997">Cell inner membrane</keyword>
<keyword evidence="2" id="KW-0813">Transport</keyword>
<dbReference type="PANTHER" id="PTHR23522:SF10">
    <property type="entry name" value="3-PHENYLPROPIONIC ACID TRANSPORTER-RELATED"/>
    <property type="match status" value="1"/>
</dbReference>
<feature type="transmembrane region" description="Helical" evidence="8">
    <location>
        <begin position="160"/>
        <end position="178"/>
    </location>
</feature>
<feature type="domain" description="Major facilitator superfamily associated" evidence="9">
    <location>
        <begin position="11"/>
        <end position="363"/>
    </location>
</feature>
<evidence type="ECO:0000256" key="5">
    <source>
        <dbReference type="ARBA" id="ARBA00022692"/>
    </source>
</evidence>
<evidence type="ECO:0000256" key="6">
    <source>
        <dbReference type="ARBA" id="ARBA00022989"/>
    </source>
</evidence>
<evidence type="ECO:0000256" key="8">
    <source>
        <dbReference type="SAM" id="Phobius"/>
    </source>
</evidence>
<dbReference type="InterPro" id="IPR026032">
    <property type="entry name" value="HcaT-like"/>
</dbReference>
<name>A0A0J5P908_9PAST</name>
<dbReference type="Proteomes" id="UP000036270">
    <property type="component" value="Unassembled WGS sequence"/>
</dbReference>
<dbReference type="GO" id="GO:0030395">
    <property type="term" value="F:lactose binding"/>
    <property type="evidence" value="ECO:0007669"/>
    <property type="project" value="TreeGrafter"/>
</dbReference>
<comment type="subcellular location">
    <subcellularLocation>
        <location evidence="1">Cell inner membrane</location>
        <topology evidence="1">Multi-pass membrane protein</topology>
    </subcellularLocation>
</comment>
<evidence type="ECO:0000256" key="1">
    <source>
        <dbReference type="ARBA" id="ARBA00004429"/>
    </source>
</evidence>
<dbReference type="AlphaFoldDB" id="A0A0J5P908"/>
<dbReference type="Pfam" id="PF12832">
    <property type="entry name" value="MFS_1_like"/>
    <property type="match status" value="1"/>
</dbReference>
<dbReference type="SUPFAM" id="SSF103473">
    <property type="entry name" value="MFS general substrate transporter"/>
    <property type="match status" value="1"/>
</dbReference>
<dbReference type="EMBL" id="JWIZ01000015">
    <property type="protein sequence ID" value="KMK52014.1"/>
    <property type="molecule type" value="Genomic_DNA"/>
</dbReference>
<dbReference type="GO" id="GO:0005886">
    <property type="term" value="C:plasma membrane"/>
    <property type="evidence" value="ECO:0007669"/>
    <property type="project" value="UniProtKB-SubCell"/>
</dbReference>
<keyword evidence="5 8" id="KW-0812">Transmembrane</keyword>
<dbReference type="PATRIC" id="fig|67855.3.peg.375"/>
<dbReference type="NCBIfam" id="NF037955">
    <property type="entry name" value="mfs"/>
    <property type="match status" value="1"/>
</dbReference>
<evidence type="ECO:0000256" key="3">
    <source>
        <dbReference type="ARBA" id="ARBA00022475"/>
    </source>
</evidence>
<dbReference type="RefSeq" id="WP_047976328.1">
    <property type="nucleotide sequence ID" value="NZ_JWIZ01000015.1"/>
</dbReference>
<keyword evidence="11" id="KW-1185">Reference proteome</keyword>
<accession>A0A0J5P908</accession>
<evidence type="ECO:0000256" key="4">
    <source>
        <dbReference type="ARBA" id="ARBA00022519"/>
    </source>
</evidence>
<feature type="transmembrane region" description="Helical" evidence="8">
    <location>
        <begin position="272"/>
        <end position="288"/>
    </location>
</feature>
<feature type="transmembrane region" description="Helical" evidence="8">
    <location>
        <begin position="240"/>
        <end position="260"/>
    </location>
</feature>
<dbReference type="PIRSF" id="PIRSF004925">
    <property type="entry name" value="HcaT"/>
    <property type="match status" value="1"/>
</dbReference>
<feature type="transmembrane region" description="Helical" evidence="8">
    <location>
        <begin position="209"/>
        <end position="228"/>
    </location>
</feature>
<organism evidence="10 11">
    <name type="scientific">Muribacter muris</name>
    <dbReference type="NCBI Taxonomy" id="67855"/>
    <lineage>
        <taxon>Bacteria</taxon>
        <taxon>Pseudomonadati</taxon>
        <taxon>Pseudomonadota</taxon>
        <taxon>Gammaproteobacteria</taxon>
        <taxon>Pasteurellales</taxon>
        <taxon>Pasteurellaceae</taxon>
        <taxon>Muribacter</taxon>
    </lineage>
</organism>
<keyword evidence="6 8" id="KW-1133">Transmembrane helix</keyword>
<dbReference type="InterPro" id="IPR024989">
    <property type="entry name" value="MFS_assoc_dom"/>
</dbReference>
<evidence type="ECO:0000259" key="9">
    <source>
        <dbReference type="Pfam" id="PF12832"/>
    </source>
</evidence>
<gene>
    <name evidence="10" type="ORF">RO21_03045</name>
</gene>
<evidence type="ECO:0000256" key="2">
    <source>
        <dbReference type="ARBA" id="ARBA00022448"/>
    </source>
</evidence>
<dbReference type="InterPro" id="IPR036259">
    <property type="entry name" value="MFS_trans_sf"/>
</dbReference>
<dbReference type="Gene3D" id="1.20.1250.20">
    <property type="entry name" value="MFS general substrate transporter like domains"/>
    <property type="match status" value="2"/>
</dbReference>
<feature type="transmembrane region" description="Helical" evidence="8">
    <location>
        <begin position="294"/>
        <end position="311"/>
    </location>
</feature>
<keyword evidence="3" id="KW-1003">Cell membrane</keyword>
<protein>
    <submittedName>
        <fullName evidence="10">MFS transporter</fullName>
    </submittedName>
</protein>
<feature type="transmembrane region" description="Helical" evidence="8">
    <location>
        <begin position="332"/>
        <end position="354"/>
    </location>
</feature>